<evidence type="ECO:0000313" key="3">
    <source>
        <dbReference type="Proteomes" id="UP000003009"/>
    </source>
</evidence>
<dbReference type="Proteomes" id="UP000003009">
    <property type="component" value="Unassembled WGS sequence"/>
</dbReference>
<gene>
    <name evidence="2" type="ORF">GCWU000324_02503</name>
</gene>
<dbReference type="OrthoDB" id="769710at2"/>
<dbReference type="RefSeq" id="WP_003797762.1">
    <property type="nucleotide sequence ID" value="NZ_GG665872.1"/>
</dbReference>
<keyword evidence="1" id="KW-0812">Transmembrane</keyword>
<dbReference type="AlphaFoldDB" id="C4GKC9"/>
<evidence type="ECO:0000256" key="1">
    <source>
        <dbReference type="SAM" id="Phobius"/>
    </source>
</evidence>
<keyword evidence="1" id="KW-0472">Membrane</keyword>
<dbReference type="GeneID" id="84905635"/>
<reference evidence="2" key="1">
    <citation type="submission" date="2009-04" db="EMBL/GenBank/DDBJ databases">
        <authorList>
            <person name="Weinstock G."/>
            <person name="Sodergren E."/>
            <person name="Clifton S."/>
            <person name="Fulton L."/>
            <person name="Fulton B."/>
            <person name="Courtney L."/>
            <person name="Fronick C."/>
            <person name="Harrison M."/>
            <person name="Strong C."/>
            <person name="Farmer C."/>
            <person name="Delahaunty K."/>
            <person name="Markovic C."/>
            <person name="Hall O."/>
            <person name="Minx P."/>
            <person name="Tomlinson C."/>
            <person name="Mitreva M."/>
            <person name="Nelson J."/>
            <person name="Hou S."/>
            <person name="Wollam A."/>
            <person name="Pepin K.H."/>
            <person name="Johnson M."/>
            <person name="Bhonagiri V."/>
            <person name="Nash W.E."/>
            <person name="Warren W."/>
            <person name="Chinwalla A."/>
            <person name="Mardis E.R."/>
            <person name="Wilson R.K."/>
        </authorList>
    </citation>
    <scope>NUCLEOTIDE SEQUENCE [LARGE SCALE GENOMIC DNA]</scope>
    <source>
        <strain evidence="2">ATCC 51147</strain>
    </source>
</reference>
<name>C4GKC9_9NEIS</name>
<keyword evidence="3" id="KW-1185">Reference proteome</keyword>
<proteinExistence type="predicted"/>
<sequence length="108" mass="12060">MIFWRGKGIAVLASLFLGLALGKYLIEFTGTETSAFMSNCMPFLIGAALNFIATKLLIPEGERILVDEETGQEFVYKDNSSLYGIPNKYWTLIIAAVGIMLYFYSQTK</sequence>
<dbReference type="HOGENOM" id="CLU_166204_0_0_4"/>
<protein>
    <submittedName>
        <fullName evidence="2">Uncharacterized protein</fullName>
    </submittedName>
</protein>
<evidence type="ECO:0000313" key="2">
    <source>
        <dbReference type="EMBL" id="EEP68251.1"/>
    </source>
</evidence>
<keyword evidence="1" id="KW-1133">Transmembrane helix</keyword>
<dbReference type="EMBL" id="ACJW02000003">
    <property type="protein sequence ID" value="EEP68251.1"/>
    <property type="molecule type" value="Genomic_DNA"/>
</dbReference>
<comment type="caution">
    <text evidence="2">The sequence shown here is derived from an EMBL/GenBank/DDBJ whole genome shotgun (WGS) entry which is preliminary data.</text>
</comment>
<organism evidence="2 3">
    <name type="scientific">Kingella oralis ATCC 51147</name>
    <dbReference type="NCBI Taxonomy" id="629741"/>
    <lineage>
        <taxon>Bacteria</taxon>
        <taxon>Pseudomonadati</taxon>
        <taxon>Pseudomonadota</taxon>
        <taxon>Betaproteobacteria</taxon>
        <taxon>Neisseriales</taxon>
        <taxon>Neisseriaceae</taxon>
        <taxon>Kingella</taxon>
    </lineage>
</organism>
<dbReference type="STRING" id="629741.GCWU000324_02503"/>
<feature type="transmembrane region" description="Helical" evidence="1">
    <location>
        <begin position="89"/>
        <end position="105"/>
    </location>
</feature>
<accession>C4GKC9</accession>